<evidence type="ECO:0000313" key="10">
    <source>
        <dbReference type="Proteomes" id="UP001172681"/>
    </source>
</evidence>
<keyword evidence="10" id="KW-1185">Reference proteome</keyword>
<dbReference type="Gene3D" id="4.10.240.10">
    <property type="entry name" value="Zn(2)-C6 fungal-type DNA-binding domain"/>
    <property type="match status" value="1"/>
</dbReference>
<evidence type="ECO:0000256" key="6">
    <source>
        <dbReference type="ARBA" id="ARBA00023242"/>
    </source>
</evidence>
<evidence type="ECO:0000256" key="4">
    <source>
        <dbReference type="ARBA" id="ARBA00023125"/>
    </source>
</evidence>
<dbReference type="SUPFAM" id="SSF57701">
    <property type="entry name" value="Zn2/Cys6 DNA-binding domain"/>
    <property type="match status" value="1"/>
</dbReference>
<dbReference type="CDD" id="cd00067">
    <property type="entry name" value="GAL4"/>
    <property type="match status" value="1"/>
</dbReference>
<dbReference type="GO" id="GO:0003677">
    <property type="term" value="F:DNA binding"/>
    <property type="evidence" value="ECO:0007669"/>
    <property type="project" value="UniProtKB-KW"/>
</dbReference>
<dbReference type="PROSITE" id="PS00463">
    <property type="entry name" value="ZN2_CY6_FUNGAL_1"/>
    <property type="match status" value="1"/>
</dbReference>
<dbReference type="InterPro" id="IPR036864">
    <property type="entry name" value="Zn2-C6_fun-type_DNA-bd_sf"/>
</dbReference>
<keyword evidence="6" id="KW-0539">Nucleus</keyword>
<dbReference type="Proteomes" id="UP001172681">
    <property type="component" value="Unassembled WGS sequence"/>
</dbReference>
<feature type="compositionally biased region" description="Basic and acidic residues" evidence="7">
    <location>
        <begin position="88"/>
        <end position="98"/>
    </location>
</feature>
<dbReference type="GO" id="GO:0005634">
    <property type="term" value="C:nucleus"/>
    <property type="evidence" value="ECO:0007669"/>
    <property type="project" value="UniProtKB-SubCell"/>
</dbReference>
<keyword evidence="4" id="KW-0238">DNA-binding</keyword>
<dbReference type="GO" id="GO:0000981">
    <property type="term" value="F:DNA-binding transcription factor activity, RNA polymerase II-specific"/>
    <property type="evidence" value="ECO:0007669"/>
    <property type="project" value="InterPro"/>
</dbReference>
<reference evidence="9" key="1">
    <citation type="submission" date="2022-10" db="EMBL/GenBank/DDBJ databases">
        <title>Culturing micro-colonial fungi from biological soil crusts in the Mojave desert and describing Neophaeococcomyces mojavensis, and introducing the new genera and species Taxawa tesnikishii.</title>
        <authorList>
            <person name="Kurbessoian T."/>
            <person name="Stajich J.E."/>
        </authorList>
    </citation>
    <scope>NUCLEOTIDE SEQUENCE</scope>
    <source>
        <strain evidence="9">TK_35</strain>
    </source>
</reference>
<dbReference type="PANTHER" id="PTHR31001">
    <property type="entry name" value="UNCHARACTERIZED TRANSCRIPTIONAL REGULATORY PROTEIN"/>
    <property type="match status" value="1"/>
</dbReference>
<dbReference type="Pfam" id="PF04082">
    <property type="entry name" value="Fungal_trans"/>
    <property type="match status" value="1"/>
</dbReference>
<evidence type="ECO:0000259" key="8">
    <source>
        <dbReference type="PROSITE" id="PS50048"/>
    </source>
</evidence>
<keyword evidence="5" id="KW-0804">Transcription</keyword>
<evidence type="ECO:0000256" key="5">
    <source>
        <dbReference type="ARBA" id="ARBA00023163"/>
    </source>
</evidence>
<dbReference type="GO" id="GO:0008270">
    <property type="term" value="F:zinc ion binding"/>
    <property type="evidence" value="ECO:0007669"/>
    <property type="project" value="InterPro"/>
</dbReference>
<dbReference type="CDD" id="cd12148">
    <property type="entry name" value="fungal_TF_MHR"/>
    <property type="match status" value="1"/>
</dbReference>
<dbReference type="InterPro" id="IPR007219">
    <property type="entry name" value="XnlR_reg_dom"/>
</dbReference>
<evidence type="ECO:0000256" key="1">
    <source>
        <dbReference type="ARBA" id="ARBA00004123"/>
    </source>
</evidence>
<evidence type="ECO:0000256" key="7">
    <source>
        <dbReference type="SAM" id="MobiDB-lite"/>
    </source>
</evidence>
<feature type="domain" description="Zn(2)-C6 fungal-type" evidence="8">
    <location>
        <begin position="16"/>
        <end position="45"/>
    </location>
</feature>
<proteinExistence type="predicted"/>
<dbReference type="SMART" id="SM00066">
    <property type="entry name" value="GAL4"/>
    <property type="match status" value="1"/>
</dbReference>
<dbReference type="AlphaFoldDB" id="A0AA38Y445"/>
<comment type="caution">
    <text evidence="9">The sequence shown here is derived from an EMBL/GenBank/DDBJ whole genome shotgun (WGS) entry which is preliminary data.</text>
</comment>
<sequence>MAAPMMFNQSPWYKTACWTCRDRKVKCDKVLPCRNCTVAGIMCSYPPQVRTVRRPKKAQARSNSKQNDVLKERIDKLEALLKKQSPEIHLGDDSDNHNDNATFNITRPGDQEEDTVDDRTSALPTSSRLQQPTNLMSLLERIVSGQSDDIPYHEPRDTMEKSWKLSPTSASGTFAPQQTLIDCDASDAGYWKKIEQECASQVFIKPPANAKASSPIQDRARREPVEETPIMSFPFQGASTITNVPLLSLAQRQTCWKKYVENVDPILKILHKKTMQTLILTRDEHAYTINASSKALIQALCLMAVTSMSDADVVANFDTDKHSVTQHCASLTEQALMAAKFLEAQDLSIIQALLLFLYYLRCVEDPRFSALSGMVTFLAVRLGLNRDSAASGLSCLEAELRRRTWWQLVNLVDHPDDSGLDYFPFGIGADTRMPLNVDDDELDAQHTGPQEERTGFTEASFCLMQYEVTRTFHLIKFERARASSGCKFRAEEAEQQLYSSREVIRNKYFQGDGKEAAVAEYAANVIAMVLAKRRILMHISPDRNRTGEVLLPDAQDHLFLLAVHVLELSRGLQTNASAGRWRWLSATYFQWSIAAFVVRNLTIRPSSPATNRAWRAVDGLLDQWPASVRNCAKANALRGLLADAARAREAQNQNIWTSTISAWPSSNFSSFPPAPLSHHKAATRDRWMDLQREWTDCRSPLQSSVVGPALKPSMGFEGFGDFVPDFDELACDIDFGELLS</sequence>
<evidence type="ECO:0000256" key="3">
    <source>
        <dbReference type="ARBA" id="ARBA00023015"/>
    </source>
</evidence>
<dbReference type="PROSITE" id="PS50048">
    <property type="entry name" value="ZN2_CY6_FUNGAL_2"/>
    <property type="match status" value="1"/>
</dbReference>
<gene>
    <name evidence="9" type="ORF">H2204_006171</name>
</gene>
<accession>A0AA38Y445</accession>
<protein>
    <recommendedName>
        <fullName evidence="8">Zn(2)-C6 fungal-type domain-containing protein</fullName>
    </recommendedName>
</protein>
<dbReference type="InterPro" id="IPR050613">
    <property type="entry name" value="Sec_Metabolite_Reg"/>
</dbReference>
<comment type="subcellular location">
    <subcellularLocation>
        <location evidence="1">Nucleus</location>
    </subcellularLocation>
</comment>
<evidence type="ECO:0000313" key="9">
    <source>
        <dbReference type="EMBL" id="KAJ9634722.1"/>
    </source>
</evidence>
<dbReference type="InterPro" id="IPR001138">
    <property type="entry name" value="Zn2Cys6_DnaBD"/>
</dbReference>
<name>A0AA38Y445_9EURO</name>
<evidence type="ECO:0000256" key="2">
    <source>
        <dbReference type="ARBA" id="ARBA00022723"/>
    </source>
</evidence>
<dbReference type="Pfam" id="PF00172">
    <property type="entry name" value="Zn_clus"/>
    <property type="match status" value="1"/>
</dbReference>
<organism evidence="9 10">
    <name type="scientific">Knufia peltigerae</name>
    <dbReference type="NCBI Taxonomy" id="1002370"/>
    <lineage>
        <taxon>Eukaryota</taxon>
        <taxon>Fungi</taxon>
        <taxon>Dikarya</taxon>
        <taxon>Ascomycota</taxon>
        <taxon>Pezizomycotina</taxon>
        <taxon>Eurotiomycetes</taxon>
        <taxon>Chaetothyriomycetidae</taxon>
        <taxon>Chaetothyriales</taxon>
        <taxon>Trichomeriaceae</taxon>
        <taxon>Knufia</taxon>
    </lineage>
</organism>
<dbReference type="EMBL" id="JAPDRN010000037">
    <property type="protein sequence ID" value="KAJ9634722.1"/>
    <property type="molecule type" value="Genomic_DNA"/>
</dbReference>
<dbReference type="GO" id="GO:0006351">
    <property type="term" value="P:DNA-templated transcription"/>
    <property type="evidence" value="ECO:0007669"/>
    <property type="project" value="InterPro"/>
</dbReference>
<keyword evidence="3" id="KW-0805">Transcription regulation</keyword>
<dbReference type="PANTHER" id="PTHR31001:SF50">
    <property type="entry name" value="ZN(II)2CYS6 TRANSCRIPTION FACTOR (EUROFUNG)"/>
    <property type="match status" value="1"/>
</dbReference>
<feature type="region of interest" description="Disordered" evidence="7">
    <location>
        <begin position="88"/>
        <end position="127"/>
    </location>
</feature>
<keyword evidence="2" id="KW-0479">Metal-binding</keyword>